<comment type="caution">
    <text evidence="2">The sequence shown here is derived from an EMBL/GenBank/DDBJ whole genome shotgun (WGS) entry which is preliminary data.</text>
</comment>
<feature type="chain" id="PRO_5040849189" evidence="1">
    <location>
        <begin position="26"/>
        <end position="121"/>
    </location>
</feature>
<reference evidence="2" key="1">
    <citation type="submission" date="2021-10" db="EMBL/GenBank/DDBJ databases">
        <title>Roseicella aerolatum sp. nov., isolated from aerosols of e-waste dismantling site.</title>
        <authorList>
            <person name="Qin T."/>
        </authorList>
    </citation>
    <scope>NUCLEOTIDE SEQUENCE</scope>
    <source>
        <strain evidence="2">GB24</strain>
    </source>
</reference>
<dbReference type="RefSeq" id="WP_226608014.1">
    <property type="nucleotide sequence ID" value="NZ_JAJAQI010000013.1"/>
</dbReference>
<evidence type="ECO:0000256" key="1">
    <source>
        <dbReference type="SAM" id="SignalP"/>
    </source>
</evidence>
<keyword evidence="3" id="KW-1185">Reference proteome</keyword>
<evidence type="ECO:0000313" key="3">
    <source>
        <dbReference type="Proteomes" id="UP001139311"/>
    </source>
</evidence>
<dbReference type="EMBL" id="JAJAQI010000013">
    <property type="protein sequence ID" value="MCB4822145.1"/>
    <property type="molecule type" value="Genomic_DNA"/>
</dbReference>
<sequence length="121" mass="12753">MFRFRPALLAAALTPGLIATLPAAAQIREGLYEVEGTNPDGSTYEGRFLLQAGPAASWVARWQVGDEQVIGLGLIQGGVLAVSFVIDGRPGIAVFDVEPDGRLRGSWTTGGGMGTERLTPR</sequence>
<proteinExistence type="predicted"/>
<name>A0A9X1LAF8_9PROT</name>
<dbReference type="Proteomes" id="UP001139311">
    <property type="component" value="Unassembled WGS sequence"/>
</dbReference>
<gene>
    <name evidence="2" type="ORF">LHA35_10410</name>
</gene>
<organism evidence="2 3">
    <name type="scientific">Roseicella aerolata</name>
    <dbReference type="NCBI Taxonomy" id="2883479"/>
    <lineage>
        <taxon>Bacteria</taxon>
        <taxon>Pseudomonadati</taxon>
        <taxon>Pseudomonadota</taxon>
        <taxon>Alphaproteobacteria</taxon>
        <taxon>Acetobacterales</taxon>
        <taxon>Roseomonadaceae</taxon>
        <taxon>Roseicella</taxon>
    </lineage>
</organism>
<accession>A0A9X1LAF8</accession>
<keyword evidence="1" id="KW-0732">Signal</keyword>
<protein>
    <submittedName>
        <fullName evidence="2">Uncharacterized protein</fullName>
    </submittedName>
</protein>
<feature type="signal peptide" evidence="1">
    <location>
        <begin position="1"/>
        <end position="25"/>
    </location>
</feature>
<dbReference type="AlphaFoldDB" id="A0A9X1LAF8"/>
<evidence type="ECO:0000313" key="2">
    <source>
        <dbReference type="EMBL" id="MCB4822145.1"/>
    </source>
</evidence>